<dbReference type="Proteomes" id="UP000680670">
    <property type="component" value="Unassembled WGS sequence"/>
</dbReference>
<protein>
    <submittedName>
        <fullName evidence="1">Uncharacterized protein</fullName>
    </submittedName>
</protein>
<sequence length="53" mass="6338">MHTKRAPSYWYSRIRASKDARIEKFFTLSRYQLMDSILVSMQGVLHLRYEGTV</sequence>
<proteinExistence type="predicted"/>
<evidence type="ECO:0000313" key="2">
    <source>
        <dbReference type="Proteomes" id="UP000680670"/>
    </source>
</evidence>
<gene>
    <name evidence="1" type="ORF">J6TS1_14960</name>
</gene>
<name>A0ABQ4KUA5_SIMTE</name>
<accession>A0ABQ4KUA5</accession>
<evidence type="ECO:0000313" key="1">
    <source>
        <dbReference type="EMBL" id="GIN95626.1"/>
    </source>
</evidence>
<reference evidence="1 2" key="1">
    <citation type="submission" date="2021-03" db="EMBL/GenBank/DDBJ databases">
        <title>Antimicrobial resistance genes in bacteria isolated from Japanese honey, and their potential for conferring macrolide and lincosamide resistance in the American foulbrood pathogen Paenibacillus larvae.</title>
        <authorList>
            <person name="Okamoto M."/>
            <person name="Kumagai M."/>
            <person name="Kanamori H."/>
            <person name="Takamatsu D."/>
        </authorList>
    </citation>
    <scope>NUCLEOTIDE SEQUENCE [LARGE SCALE GENOMIC DNA]</scope>
    <source>
        <strain evidence="1 2">J6TS1</strain>
    </source>
</reference>
<comment type="caution">
    <text evidence="1">The sequence shown here is derived from an EMBL/GenBank/DDBJ whole genome shotgun (WGS) entry which is preliminary data.</text>
</comment>
<organism evidence="1 2">
    <name type="scientific">Siminovitchia terrae</name>
    <name type="common">Bacillus terrae</name>
    <dbReference type="NCBI Taxonomy" id="1914933"/>
    <lineage>
        <taxon>Bacteria</taxon>
        <taxon>Bacillati</taxon>
        <taxon>Bacillota</taxon>
        <taxon>Bacilli</taxon>
        <taxon>Bacillales</taxon>
        <taxon>Bacillaceae</taxon>
        <taxon>Siminovitchia</taxon>
    </lineage>
</organism>
<dbReference type="EMBL" id="BORJ01000003">
    <property type="protein sequence ID" value="GIN95626.1"/>
    <property type="molecule type" value="Genomic_DNA"/>
</dbReference>
<keyword evidence="2" id="KW-1185">Reference proteome</keyword>